<organism evidence="1 2">
    <name type="scientific">Dreissena polymorpha</name>
    <name type="common">Zebra mussel</name>
    <name type="synonym">Mytilus polymorpha</name>
    <dbReference type="NCBI Taxonomy" id="45954"/>
    <lineage>
        <taxon>Eukaryota</taxon>
        <taxon>Metazoa</taxon>
        <taxon>Spiralia</taxon>
        <taxon>Lophotrochozoa</taxon>
        <taxon>Mollusca</taxon>
        <taxon>Bivalvia</taxon>
        <taxon>Autobranchia</taxon>
        <taxon>Heteroconchia</taxon>
        <taxon>Euheterodonta</taxon>
        <taxon>Imparidentia</taxon>
        <taxon>Neoheterodontei</taxon>
        <taxon>Myida</taxon>
        <taxon>Dreissenoidea</taxon>
        <taxon>Dreissenidae</taxon>
        <taxon>Dreissena</taxon>
    </lineage>
</organism>
<gene>
    <name evidence="1" type="ORF">DPMN_017670</name>
</gene>
<protein>
    <submittedName>
        <fullName evidence="1">Uncharacterized protein</fullName>
    </submittedName>
</protein>
<dbReference type="EMBL" id="JAIWYP010000001">
    <property type="protein sequence ID" value="KAH3893523.1"/>
    <property type="molecule type" value="Genomic_DNA"/>
</dbReference>
<dbReference type="Proteomes" id="UP000828390">
    <property type="component" value="Unassembled WGS sequence"/>
</dbReference>
<keyword evidence="2" id="KW-1185">Reference proteome</keyword>
<accession>A0A9D4NBU0</accession>
<evidence type="ECO:0000313" key="2">
    <source>
        <dbReference type="Proteomes" id="UP000828390"/>
    </source>
</evidence>
<name>A0A9D4NBU0_DREPO</name>
<evidence type="ECO:0000313" key="1">
    <source>
        <dbReference type="EMBL" id="KAH3893523.1"/>
    </source>
</evidence>
<reference evidence="1" key="2">
    <citation type="submission" date="2020-11" db="EMBL/GenBank/DDBJ databases">
        <authorList>
            <person name="McCartney M.A."/>
            <person name="Auch B."/>
            <person name="Kono T."/>
            <person name="Mallez S."/>
            <person name="Becker A."/>
            <person name="Gohl D.M."/>
            <person name="Silverstein K.A.T."/>
            <person name="Koren S."/>
            <person name="Bechman K.B."/>
            <person name="Herman A."/>
            <person name="Abrahante J.E."/>
            <person name="Garbe J."/>
        </authorList>
    </citation>
    <scope>NUCLEOTIDE SEQUENCE</scope>
    <source>
        <strain evidence="1">Duluth1</strain>
        <tissue evidence="1">Whole animal</tissue>
    </source>
</reference>
<dbReference type="AlphaFoldDB" id="A0A9D4NBU0"/>
<proteinExistence type="predicted"/>
<reference evidence="1" key="1">
    <citation type="journal article" date="2019" name="bioRxiv">
        <title>The Genome of the Zebra Mussel, Dreissena polymorpha: A Resource for Invasive Species Research.</title>
        <authorList>
            <person name="McCartney M.A."/>
            <person name="Auch B."/>
            <person name="Kono T."/>
            <person name="Mallez S."/>
            <person name="Zhang Y."/>
            <person name="Obille A."/>
            <person name="Becker A."/>
            <person name="Abrahante J.E."/>
            <person name="Garbe J."/>
            <person name="Badalamenti J.P."/>
            <person name="Herman A."/>
            <person name="Mangelson H."/>
            <person name="Liachko I."/>
            <person name="Sullivan S."/>
            <person name="Sone E.D."/>
            <person name="Koren S."/>
            <person name="Silverstein K.A.T."/>
            <person name="Beckman K.B."/>
            <person name="Gohl D.M."/>
        </authorList>
    </citation>
    <scope>NUCLEOTIDE SEQUENCE</scope>
    <source>
        <strain evidence="1">Duluth1</strain>
        <tissue evidence="1">Whole animal</tissue>
    </source>
</reference>
<comment type="caution">
    <text evidence="1">The sequence shown here is derived from an EMBL/GenBank/DDBJ whole genome shotgun (WGS) entry which is preliminary data.</text>
</comment>
<sequence length="107" mass="11901">MPILQEEWSDGTWRKVTNRRTFHSCNCGEDPGSVDLCPLTSRVNNDWFNLLSHGTGQDVDHIAPAIRRSTSDHMAPAIRWSLPGTGQDVNHMAPAIRRLSSDHVALA</sequence>